<feature type="transmembrane region" description="Helical" evidence="7">
    <location>
        <begin position="45"/>
        <end position="67"/>
    </location>
</feature>
<keyword evidence="5 7" id="KW-1133">Transmembrane helix</keyword>
<dbReference type="InterPro" id="IPR018383">
    <property type="entry name" value="UPF0324_pro"/>
</dbReference>
<reference evidence="8" key="1">
    <citation type="submission" date="2020-10" db="EMBL/GenBank/DDBJ databases">
        <title>Microbiome of the Black Sea water column analyzed by genome centric metagenomics.</title>
        <authorList>
            <person name="Cabello-Yeves P.J."/>
            <person name="Callieri C."/>
            <person name="Picazo A."/>
            <person name="Mehrshad M."/>
            <person name="Haro-Moreno J.M."/>
            <person name="Roda-Garcia J."/>
            <person name="Dzembekova N."/>
            <person name="Slabakova V."/>
            <person name="Slabakova N."/>
            <person name="Moncheva S."/>
            <person name="Rodriguez-Valera F."/>
        </authorList>
    </citation>
    <scope>NUCLEOTIDE SEQUENCE</scope>
    <source>
        <strain evidence="8">BS307-5m-G50</strain>
    </source>
</reference>
<evidence type="ECO:0000256" key="4">
    <source>
        <dbReference type="ARBA" id="ARBA00022692"/>
    </source>
</evidence>
<sequence length="302" mass="33461">MQANFILIIFSLLAVIVLSPILAIFLGLIYSLIYKNNAQTISTKISTIPLQIGIVLIGLTISTATLIPIIDTYAMWVLLFIIFSFVLSFILGMAFRLDLKLNVLLASGLSICGATAIALIGPLIKANTKFIFISLAILFLFNTIAIITFPYIGEYLGMSNYEFGVFSALAIHDTGSVIGSALVFSSSSVEAAASLKILRTLGLIPLILLINYKFNRKQKGFEFPRFIIYFFIALIISNIFEMSYSLIEYLRLLSKIFIIVGIFCIGLQSSKIEFKELNFKPLLVGLIVWIIVIPMAYFISVS</sequence>
<name>A0A937LJ18_9GAMM</name>
<evidence type="ECO:0000313" key="8">
    <source>
        <dbReference type="EMBL" id="MBL6818618.1"/>
    </source>
</evidence>
<keyword evidence="6 7" id="KW-0472">Membrane</keyword>
<dbReference type="GO" id="GO:0005886">
    <property type="term" value="C:plasma membrane"/>
    <property type="evidence" value="ECO:0007669"/>
    <property type="project" value="UniProtKB-SubCell"/>
</dbReference>
<keyword evidence="4 7" id="KW-0812">Transmembrane</keyword>
<dbReference type="AlphaFoldDB" id="A0A937LJ18"/>
<evidence type="ECO:0000256" key="3">
    <source>
        <dbReference type="ARBA" id="ARBA00022475"/>
    </source>
</evidence>
<feature type="transmembrane region" description="Helical" evidence="7">
    <location>
        <begin position="282"/>
        <end position="300"/>
    </location>
</feature>
<evidence type="ECO:0000313" key="9">
    <source>
        <dbReference type="Proteomes" id="UP000711391"/>
    </source>
</evidence>
<feature type="transmembrane region" description="Helical" evidence="7">
    <location>
        <begin position="130"/>
        <end position="151"/>
    </location>
</feature>
<comment type="subcellular location">
    <subcellularLocation>
        <location evidence="1">Cell membrane</location>
        <topology evidence="1">Multi-pass membrane protein</topology>
    </subcellularLocation>
</comment>
<protein>
    <submittedName>
        <fullName evidence="8">Sulfate exporter family transporter</fullName>
    </submittedName>
</protein>
<feature type="transmembrane region" description="Helical" evidence="7">
    <location>
        <begin position="163"/>
        <end position="185"/>
    </location>
</feature>
<dbReference type="Proteomes" id="UP000711391">
    <property type="component" value="Unassembled WGS sequence"/>
</dbReference>
<feature type="transmembrane region" description="Helical" evidence="7">
    <location>
        <begin position="103"/>
        <end position="124"/>
    </location>
</feature>
<dbReference type="PANTHER" id="PTHR30106">
    <property type="entry name" value="INNER MEMBRANE PROTEIN YEIH-RELATED"/>
    <property type="match status" value="1"/>
</dbReference>
<dbReference type="EMBL" id="JADHQD010000031">
    <property type="protein sequence ID" value="MBL6818618.1"/>
    <property type="molecule type" value="Genomic_DNA"/>
</dbReference>
<feature type="transmembrane region" description="Helical" evidence="7">
    <location>
        <begin position="197"/>
        <end position="214"/>
    </location>
</feature>
<comment type="caution">
    <text evidence="8">The sequence shown here is derived from an EMBL/GenBank/DDBJ whole genome shotgun (WGS) entry which is preliminary data.</text>
</comment>
<accession>A0A937LJ18</accession>
<evidence type="ECO:0000256" key="6">
    <source>
        <dbReference type="ARBA" id="ARBA00023136"/>
    </source>
</evidence>
<organism evidence="8 9">
    <name type="scientific">SAR86 cluster bacterium</name>
    <dbReference type="NCBI Taxonomy" id="2030880"/>
    <lineage>
        <taxon>Bacteria</taxon>
        <taxon>Pseudomonadati</taxon>
        <taxon>Pseudomonadota</taxon>
        <taxon>Gammaproteobacteria</taxon>
        <taxon>SAR86 cluster</taxon>
    </lineage>
</organism>
<feature type="transmembrane region" description="Helical" evidence="7">
    <location>
        <begin position="252"/>
        <end position="270"/>
    </location>
</feature>
<keyword evidence="3" id="KW-1003">Cell membrane</keyword>
<feature type="transmembrane region" description="Helical" evidence="7">
    <location>
        <begin position="6"/>
        <end position="33"/>
    </location>
</feature>
<proteinExistence type="inferred from homology"/>
<comment type="similarity">
    <text evidence="2">Belongs to the UPF0324 family.</text>
</comment>
<evidence type="ECO:0000256" key="1">
    <source>
        <dbReference type="ARBA" id="ARBA00004651"/>
    </source>
</evidence>
<feature type="transmembrane region" description="Helical" evidence="7">
    <location>
        <begin position="73"/>
        <end position="91"/>
    </location>
</feature>
<gene>
    <name evidence="8" type="ORF">ISQ64_04360</name>
</gene>
<evidence type="ECO:0000256" key="7">
    <source>
        <dbReference type="SAM" id="Phobius"/>
    </source>
</evidence>
<evidence type="ECO:0000256" key="2">
    <source>
        <dbReference type="ARBA" id="ARBA00007977"/>
    </source>
</evidence>
<dbReference type="Pfam" id="PF03601">
    <property type="entry name" value="Cons_hypoth698"/>
    <property type="match status" value="1"/>
</dbReference>
<dbReference type="PANTHER" id="PTHR30106:SF1">
    <property type="entry name" value="UPF0324 MEMBRANE PROTEIN FN0533"/>
    <property type="match status" value="1"/>
</dbReference>
<feature type="transmembrane region" description="Helical" evidence="7">
    <location>
        <begin position="226"/>
        <end position="246"/>
    </location>
</feature>
<evidence type="ECO:0000256" key="5">
    <source>
        <dbReference type="ARBA" id="ARBA00022989"/>
    </source>
</evidence>